<name>A0A2H3DLE4_ARMGA</name>
<dbReference type="InParanoid" id="A0A2H3DLE4"/>
<reference evidence="2" key="1">
    <citation type="journal article" date="2017" name="Nat. Ecol. Evol.">
        <title>Genome expansion and lineage-specific genetic innovations in the forest pathogenic fungi Armillaria.</title>
        <authorList>
            <person name="Sipos G."/>
            <person name="Prasanna A.N."/>
            <person name="Walter M.C."/>
            <person name="O'Connor E."/>
            <person name="Balint B."/>
            <person name="Krizsan K."/>
            <person name="Kiss B."/>
            <person name="Hess J."/>
            <person name="Varga T."/>
            <person name="Slot J."/>
            <person name="Riley R."/>
            <person name="Boka B."/>
            <person name="Rigling D."/>
            <person name="Barry K."/>
            <person name="Lee J."/>
            <person name="Mihaltcheva S."/>
            <person name="LaButti K."/>
            <person name="Lipzen A."/>
            <person name="Waldron R."/>
            <person name="Moloney N.M."/>
            <person name="Sperisen C."/>
            <person name="Kredics L."/>
            <person name="Vagvoelgyi C."/>
            <person name="Patrignani A."/>
            <person name="Fitzpatrick D."/>
            <person name="Nagy I."/>
            <person name="Doyle S."/>
            <person name="Anderson J.B."/>
            <person name="Grigoriev I.V."/>
            <person name="Gueldener U."/>
            <person name="Muensterkoetter M."/>
            <person name="Nagy L.G."/>
        </authorList>
    </citation>
    <scope>NUCLEOTIDE SEQUENCE [LARGE SCALE GENOMIC DNA]</scope>
    <source>
        <strain evidence="2">Ar21-2</strain>
    </source>
</reference>
<gene>
    <name evidence="1" type="ORF">ARMGADRAFT_1077564</name>
</gene>
<organism evidence="1 2">
    <name type="scientific">Armillaria gallica</name>
    <name type="common">Bulbous honey fungus</name>
    <name type="synonym">Armillaria bulbosa</name>
    <dbReference type="NCBI Taxonomy" id="47427"/>
    <lineage>
        <taxon>Eukaryota</taxon>
        <taxon>Fungi</taxon>
        <taxon>Dikarya</taxon>
        <taxon>Basidiomycota</taxon>
        <taxon>Agaricomycotina</taxon>
        <taxon>Agaricomycetes</taxon>
        <taxon>Agaricomycetidae</taxon>
        <taxon>Agaricales</taxon>
        <taxon>Marasmiineae</taxon>
        <taxon>Physalacriaceae</taxon>
        <taxon>Armillaria</taxon>
    </lineage>
</organism>
<proteinExistence type="predicted"/>
<dbReference type="Proteomes" id="UP000217790">
    <property type="component" value="Unassembled WGS sequence"/>
</dbReference>
<dbReference type="OrthoDB" id="2971325at2759"/>
<dbReference type="EMBL" id="KZ293651">
    <property type="protein sequence ID" value="PBK96051.1"/>
    <property type="molecule type" value="Genomic_DNA"/>
</dbReference>
<sequence>MTKTMTPHLLEYSHEDNIPTSVDLQQWSTSKYPMLTNVACVGIPLEWGLFSPSNVRALCLRGGIQRAPSLDILRGILCNIKNSLESLELADTINWANPSDLHSAKARLTLPCVHTLIIGNRAPYEVRFAVQAFAFPAIRNLTIKCLLGGPRATLSSVAVLPDPDLLREGNIVEESLPLMLQFIRRLTSLHTLELMCICDTAELDCSWCSLFLRFMNYPVTDLKDEQKGALSLFGIQ</sequence>
<evidence type="ECO:0000313" key="2">
    <source>
        <dbReference type="Proteomes" id="UP000217790"/>
    </source>
</evidence>
<protein>
    <recommendedName>
        <fullName evidence="3">F-box domain-containing protein</fullName>
    </recommendedName>
</protein>
<accession>A0A2H3DLE4</accession>
<dbReference type="AlphaFoldDB" id="A0A2H3DLE4"/>
<evidence type="ECO:0000313" key="1">
    <source>
        <dbReference type="EMBL" id="PBK96051.1"/>
    </source>
</evidence>
<keyword evidence="2" id="KW-1185">Reference proteome</keyword>
<evidence type="ECO:0008006" key="3">
    <source>
        <dbReference type="Google" id="ProtNLM"/>
    </source>
</evidence>